<name>A0A940MH42_9ACTN</name>
<dbReference type="AlphaFoldDB" id="A0A940MH42"/>
<dbReference type="RefSeq" id="WP_209340848.1">
    <property type="nucleotide sequence ID" value="NZ_JAGIQL010000061.1"/>
</dbReference>
<accession>A0A940MH42</accession>
<dbReference type="Proteomes" id="UP000670475">
    <property type="component" value="Unassembled WGS sequence"/>
</dbReference>
<proteinExistence type="predicted"/>
<gene>
    <name evidence="1" type="ORF">JFN87_16570</name>
</gene>
<organism evidence="1 2">
    <name type="scientific">Streptomyces montanisoli</name>
    <dbReference type="NCBI Taxonomy" id="2798581"/>
    <lineage>
        <taxon>Bacteria</taxon>
        <taxon>Bacillati</taxon>
        <taxon>Actinomycetota</taxon>
        <taxon>Actinomycetes</taxon>
        <taxon>Kitasatosporales</taxon>
        <taxon>Streptomycetaceae</taxon>
        <taxon>Streptomyces</taxon>
    </lineage>
</organism>
<reference evidence="1" key="1">
    <citation type="submission" date="2021-03" db="EMBL/GenBank/DDBJ databases">
        <title>Whole genome sequence of Streptomyces bomunensis MMS17-BM035.</title>
        <authorList>
            <person name="Lee J.H."/>
        </authorList>
    </citation>
    <scope>NUCLEOTIDE SEQUENCE</scope>
    <source>
        <strain evidence="1">MMS17-BM035</strain>
    </source>
</reference>
<dbReference type="EMBL" id="JAGIQL010000061">
    <property type="protein sequence ID" value="MBP0459106.1"/>
    <property type="molecule type" value="Genomic_DNA"/>
</dbReference>
<evidence type="ECO:0000313" key="2">
    <source>
        <dbReference type="Proteomes" id="UP000670475"/>
    </source>
</evidence>
<sequence>MERDAGSPEFNPLRFPPCACPRCRPGPDAAADGVGDADGADADGDSALLRQLRARVVEENALRLSLRRQPS</sequence>
<evidence type="ECO:0000313" key="1">
    <source>
        <dbReference type="EMBL" id="MBP0459106.1"/>
    </source>
</evidence>
<comment type="caution">
    <text evidence="1">The sequence shown here is derived from an EMBL/GenBank/DDBJ whole genome shotgun (WGS) entry which is preliminary data.</text>
</comment>
<keyword evidence="2" id="KW-1185">Reference proteome</keyword>
<protein>
    <submittedName>
        <fullName evidence="1">Uncharacterized protein</fullName>
    </submittedName>
</protein>